<gene>
    <name evidence="1" type="ORF">II3_05614</name>
</gene>
<name>J8EI25_BACCE</name>
<sequence>MTYPIDKSFLYLNYQQYNLTKPKNKKSDFKLAWK</sequence>
<dbReference type="EMBL" id="AHEN01000062">
    <property type="protein sequence ID" value="EJQ90882.1"/>
    <property type="molecule type" value="Genomic_DNA"/>
</dbReference>
<evidence type="ECO:0000313" key="2">
    <source>
        <dbReference type="Proteomes" id="UP000006997"/>
    </source>
</evidence>
<evidence type="ECO:0000313" key="1">
    <source>
        <dbReference type="EMBL" id="EJQ90882.1"/>
    </source>
</evidence>
<proteinExistence type="predicted"/>
<dbReference type="HOGENOM" id="CLU_3371851_0_0_9"/>
<organism evidence="1 2">
    <name type="scientific">Bacillus cereus MC67</name>
    <dbReference type="NCBI Taxonomy" id="1053219"/>
    <lineage>
        <taxon>Bacteria</taxon>
        <taxon>Bacillati</taxon>
        <taxon>Bacillota</taxon>
        <taxon>Bacilli</taxon>
        <taxon>Bacillales</taxon>
        <taxon>Bacillaceae</taxon>
        <taxon>Bacillus</taxon>
        <taxon>Bacillus cereus group</taxon>
    </lineage>
</organism>
<comment type="caution">
    <text evidence="1">The sequence shown here is derived from an EMBL/GenBank/DDBJ whole genome shotgun (WGS) entry which is preliminary data.</text>
</comment>
<protein>
    <submittedName>
        <fullName evidence="1">Uncharacterized protein</fullName>
    </submittedName>
</protein>
<accession>J8EI25</accession>
<dbReference type="AlphaFoldDB" id="J8EI25"/>
<reference evidence="1 2" key="1">
    <citation type="submission" date="2012-04" db="EMBL/GenBank/DDBJ databases">
        <title>The Genome Sequence of Bacillus cereus MC67.</title>
        <authorList>
            <consortium name="The Broad Institute Genome Sequencing Platform"/>
            <consortium name="The Broad Institute Genome Sequencing Center for Infectious Disease"/>
            <person name="Feldgarden M."/>
            <person name="Van der Auwera G.A."/>
            <person name="Mahillon J."/>
            <person name="Duprez V."/>
            <person name="Timmery S."/>
            <person name="Mattelet C."/>
            <person name="Dierick K."/>
            <person name="Sun M."/>
            <person name="Yu Z."/>
            <person name="Zhu L."/>
            <person name="Hu X."/>
            <person name="Shank E.B."/>
            <person name="Swiecicka I."/>
            <person name="Hansen B.M."/>
            <person name="Andrup L."/>
            <person name="Young S.K."/>
            <person name="Zeng Q."/>
            <person name="Gargeya S."/>
            <person name="Fitzgerald M."/>
            <person name="Haas B."/>
            <person name="Abouelleil A."/>
            <person name="Alvarado L."/>
            <person name="Arachchi H.M."/>
            <person name="Berlin A."/>
            <person name="Chapman S.B."/>
            <person name="Goldberg J."/>
            <person name="Griggs A."/>
            <person name="Gujja S."/>
            <person name="Hansen M."/>
            <person name="Howarth C."/>
            <person name="Imamovic A."/>
            <person name="Larimer J."/>
            <person name="McCowen C."/>
            <person name="Montmayeur A."/>
            <person name="Murphy C."/>
            <person name="Neiman D."/>
            <person name="Pearson M."/>
            <person name="Priest M."/>
            <person name="Roberts A."/>
            <person name="Saif S."/>
            <person name="Shea T."/>
            <person name="Sisk P."/>
            <person name="Sykes S."/>
            <person name="Wortman J."/>
            <person name="Nusbaum C."/>
            <person name="Birren B."/>
        </authorList>
    </citation>
    <scope>NUCLEOTIDE SEQUENCE [LARGE SCALE GENOMIC DNA]</scope>
    <source>
        <strain evidence="1 2">MC67</strain>
    </source>
</reference>
<dbReference type="Proteomes" id="UP000006997">
    <property type="component" value="Unassembled WGS sequence"/>
</dbReference>